<dbReference type="CDD" id="cd21631">
    <property type="entry name" value="RHH_CopG_NikR-like"/>
    <property type="match status" value="1"/>
</dbReference>
<gene>
    <name evidence="3" type="ORF">E1269_29825</name>
</gene>
<name>A0A4R5CFR0_9ACTN</name>
<dbReference type="AlphaFoldDB" id="A0A4R5CFR0"/>
<keyword evidence="4" id="KW-1185">Reference proteome</keyword>
<reference evidence="3 4" key="1">
    <citation type="submission" date="2019-03" db="EMBL/GenBank/DDBJ databases">
        <title>Draft genome sequences of novel Actinobacteria.</title>
        <authorList>
            <person name="Sahin N."/>
            <person name="Ay H."/>
            <person name="Saygin H."/>
        </authorList>
    </citation>
    <scope>NUCLEOTIDE SEQUENCE [LARGE SCALE GENOMIC DNA]</scope>
    <source>
        <strain evidence="3 4">5K138</strain>
    </source>
</reference>
<comment type="caution">
    <text evidence="3">The sequence shown here is derived from an EMBL/GenBank/DDBJ whole genome shotgun (WGS) entry which is preliminary data.</text>
</comment>
<dbReference type="Proteomes" id="UP000294739">
    <property type="component" value="Unassembled WGS sequence"/>
</dbReference>
<evidence type="ECO:0000259" key="2">
    <source>
        <dbReference type="Pfam" id="PF01402"/>
    </source>
</evidence>
<dbReference type="SUPFAM" id="SSF47598">
    <property type="entry name" value="Ribbon-helix-helix"/>
    <property type="match status" value="1"/>
</dbReference>
<feature type="region of interest" description="Disordered" evidence="1">
    <location>
        <begin position="39"/>
        <end position="62"/>
    </location>
</feature>
<organism evidence="3 4">
    <name type="scientific">Jiangella asiatica</name>
    <dbReference type="NCBI Taxonomy" id="2530372"/>
    <lineage>
        <taxon>Bacteria</taxon>
        <taxon>Bacillati</taxon>
        <taxon>Actinomycetota</taxon>
        <taxon>Actinomycetes</taxon>
        <taxon>Jiangellales</taxon>
        <taxon>Jiangellaceae</taxon>
        <taxon>Jiangella</taxon>
    </lineage>
</organism>
<dbReference type="EMBL" id="SMKZ01000076">
    <property type="protein sequence ID" value="TDD97250.1"/>
    <property type="molecule type" value="Genomic_DNA"/>
</dbReference>
<dbReference type="InterPro" id="IPR002145">
    <property type="entry name" value="CopG"/>
</dbReference>
<evidence type="ECO:0000313" key="4">
    <source>
        <dbReference type="Proteomes" id="UP000294739"/>
    </source>
</evidence>
<feature type="domain" description="Ribbon-helix-helix protein CopG" evidence="2">
    <location>
        <begin position="3"/>
        <end position="40"/>
    </location>
</feature>
<dbReference type="RefSeq" id="WP_131901519.1">
    <property type="nucleotide sequence ID" value="NZ_SMKZ01000076.1"/>
</dbReference>
<dbReference type="InterPro" id="IPR010985">
    <property type="entry name" value="Ribbon_hlx_hlx"/>
</dbReference>
<dbReference type="GO" id="GO:0006355">
    <property type="term" value="P:regulation of DNA-templated transcription"/>
    <property type="evidence" value="ECO:0007669"/>
    <property type="project" value="InterPro"/>
</dbReference>
<evidence type="ECO:0000313" key="3">
    <source>
        <dbReference type="EMBL" id="TDD97250.1"/>
    </source>
</evidence>
<sequence>MVKTTLYLPDDLKRAVETLARTQGRTEADVIREAIRREVTEHEPPASFPIFHSGHHEPFAERDEELLKQTGFGQ</sequence>
<protein>
    <submittedName>
        <fullName evidence="3">CopG family transcriptional regulator</fullName>
    </submittedName>
</protein>
<dbReference type="Pfam" id="PF01402">
    <property type="entry name" value="RHH_1"/>
    <property type="match status" value="1"/>
</dbReference>
<dbReference type="OrthoDB" id="3542100at2"/>
<accession>A0A4R5CFR0</accession>
<evidence type="ECO:0000256" key="1">
    <source>
        <dbReference type="SAM" id="MobiDB-lite"/>
    </source>
</evidence>
<proteinExistence type="predicted"/>
<dbReference type="InParanoid" id="A0A4R5CFR0"/>